<organism evidence="2 4">
    <name type="scientific">Pseudodesulfovibrio indicus</name>
    <dbReference type="NCBI Taxonomy" id="1716143"/>
    <lineage>
        <taxon>Bacteria</taxon>
        <taxon>Pseudomonadati</taxon>
        <taxon>Thermodesulfobacteriota</taxon>
        <taxon>Desulfovibrionia</taxon>
        <taxon>Desulfovibrionales</taxon>
        <taxon>Desulfovibrionaceae</taxon>
    </lineage>
</organism>
<evidence type="ECO:0000313" key="2">
    <source>
        <dbReference type="EMBL" id="TDT91844.1"/>
    </source>
</evidence>
<evidence type="ECO:0000313" key="4">
    <source>
        <dbReference type="Proteomes" id="UP000295506"/>
    </source>
</evidence>
<evidence type="ECO:0000313" key="1">
    <source>
        <dbReference type="EMBL" id="AMK10851.1"/>
    </source>
</evidence>
<dbReference type="EMBL" id="CP014206">
    <property type="protein sequence ID" value="AMK10851.1"/>
    <property type="molecule type" value="Genomic_DNA"/>
</dbReference>
<dbReference type="KEGG" id="dej:AWY79_06895"/>
<reference evidence="2 4" key="2">
    <citation type="submission" date="2019-03" db="EMBL/GenBank/DDBJ databases">
        <title>Genomic Encyclopedia of Type Strains, Phase IV (KMG-IV): sequencing the most valuable type-strain genomes for metagenomic binning, comparative biology and taxonomic classification.</title>
        <authorList>
            <person name="Goeker M."/>
        </authorList>
    </citation>
    <scope>NUCLEOTIDE SEQUENCE [LARGE SCALE GENOMIC DNA]</scope>
    <source>
        <strain evidence="2 4">DSM 101483</strain>
    </source>
</reference>
<name>A0A126QLS3_9BACT</name>
<sequence length="142" mass="15344">MSVNGNLYDWESVEVQLPNGVAVGITSINYNDERPIEARYGKGNVPRGYGRKNYKASGSMELDRDEAEALREALGGSVYSGEPFQIVVSYGNNDMPTVTDTLPKVKITKQDSGASQDDDNAGAVKYDLNIIAPIKWGGTPAL</sequence>
<gene>
    <name evidence="1" type="ORF">AWY79_06895</name>
    <name evidence="2" type="ORF">EDC59_101247</name>
</gene>
<evidence type="ECO:0000313" key="3">
    <source>
        <dbReference type="Proteomes" id="UP000055611"/>
    </source>
</evidence>
<dbReference type="RefSeq" id="WP_066801909.1">
    <property type="nucleotide sequence ID" value="NZ_CP014206.1"/>
</dbReference>
<protein>
    <recommendedName>
        <fullName evidence="5">Phage tail protein</fullName>
    </recommendedName>
</protein>
<proteinExistence type="predicted"/>
<dbReference type="Proteomes" id="UP000055611">
    <property type="component" value="Chromosome"/>
</dbReference>
<dbReference type="Proteomes" id="UP000295506">
    <property type="component" value="Unassembled WGS sequence"/>
</dbReference>
<keyword evidence="3" id="KW-1185">Reference proteome</keyword>
<reference evidence="1 3" key="1">
    <citation type="journal article" date="2016" name="Front. Microbiol.">
        <title>Genome Sequence of the Piezophilic, Mesophilic Sulfate-Reducing Bacterium Desulfovibrio indicus J2T.</title>
        <authorList>
            <person name="Cao J."/>
            <person name="Maignien L."/>
            <person name="Shao Z."/>
            <person name="Alain K."/>
            <person name="Jebbar M."/>
        </authorList>
    </citation>
    <scope>NUCLEOTIDE SEQUENCE [LARGE SCALE GENOMIC DNA]</scope>
    <source>
        <strain evidence="1 3">J2</strain>
    </source>
</reference>
<accession>A0A126QLS3</accession>
<evidence type="ECO:0008006" key="5">
    <source>
        <dbReference type="Google" id="ProtNLM"/>
    </source>
</evidence>
<dbReference type="OrthoDB" id="2604320at2"/>
<dbReference type="AlphaFoldDB" id="A0A126QLS3"/>
<dbReference type="EMBL" id="SOBK01000001">
    <property type="protein sequence ID" value="TDT91844.1"/>
    <property type="molecule type" value="Genomic_DNA"/>
</dbReference>